<sequence length="135" mass="14835">MSEKNQLPKGIIVLKTLAMRTNTNANGNIFGGWIMSQMDMGGAILAKEISCRKVVTVQVDNITFLKSISVGDIVNCYAHCIKIGKSSITINVEIWIKKIHSKPLGQFYCAAEAKFIYVAINETGKPCELLPMSII</sequence>
<dbReference type="Proteomes" id="UP000298654">
    <property type="component" value="Chromosome"/>
</dbReference>
<dbReference type="GO" id="GO:0006637">
    <property type="term" value="P:acyl-CoA metabolic process"/>
    <property type="evidence" value="ECO:0007669"/>
    <property type="project" value="TreeGrafter"/>
</dbReference>
<name>A0A4D6XML4_9GAMM</name>
<keyword evidence="2 3" id="KW-0378">Hydrolase</keyword>
<feature type="domain" description="HotDog ACOT-type" evidence="4">
    <location>
        <begin position="8"/>
        <end position="123"/>
    </location>
</feature>
<protein>
    <submittedName>
        <fullName evidence="5">Acyl-CoA thioester hydrolase YciA</fullName>
    </submittedName>
</protein>
<dbReference type="AlphaFoldDB" id="A0A4D6XML4"/>
<dbReference type="GO" id="GO:0009062">
    <property type="term" value="P:fatty acid catabolic process"/>
    <property type="evidence" value="ECO:0007669"/>
    <property type="project" value="TreeGrafter"/>
</dbReference>
<evidence type="ECO:0000313" key="5">
    <source>
        <dbReference type="EMBL" id="QCI15950.1"/>
    </source>
</evidence>
<accession>A0A4D6XML4</accession>
<evidence type="ECO:0000256" key="1">
    <source>
        <dbReference type="ARBA" id="ARBA00010458"/>
    </source>
</evidence>
<dbReference type="CDD" id="cd03442">
    <property type="entry name" value="BFIT_BACH"/>
    <property type="match status" value="1"/>
</dbReference>
<dbReference type="InterPro" id="IPR029069">
    <property type="entry name" value="HotDog_dom_sf"/>
</dbReference>
<gene>
    <name evidence="5" type="primary">yciA</name>
    <name evidence="5" type="ORF">D9V59_01370</name>
</gene>
<evidence type="ECO:0000259" key="4">
    <source>
        <dbReference type="PROSITE" id="PS51770"/>
    </source>
</evidence>
<dbReference type="NCBIfam" id="NF007970">
    <property type="entry name" value="PRK10694.1"/>
    <property type="match status" value="1"/>
</dbReference>
<comment type="similarity">
    <text evidence="1">Belongs to the acyl coenzyme A hydrolase family.</text>
</comment>
<evidence type="ECO:0000313" key="6">
    <source>
        <dbReference type="Proteomes" id="UP000298654"/>
    </source>
</evidence>
<dbReference type="PANTHER" id="PTHR11049">
    <property type="entry name" value="ACYL COENZYME A THIOESTER HYDROLASE"/>
    <property type="match status" value="1"/>
</dbReference>
<dbReference type="InterPro" id="IPR006683">
    <property type="entry name" value="Thioestr_dom"/>
</dbReference>
<dbReference type="PANTHER" id="PTHR11049:SF5">
    <property type="entry name" value="ACYL-COA THIOESTER HYDROLASE YCIA"/>
    <property type="match status" value="1"/>
</dbReference>
<evidence type="ECO:0000256" key="2">
    <source>
        <dbReference type="ARBA" id="ARBA00022801"/>
    </source>
</evidence>
<dbReference type="RefSeq" id="WP_158364372.1">
    <property type="nucleotide sequence ID" value="NZ_CP034900.1"/>
</dbReference>
<reference evidence="5 6" key="2">
    <citation type="submission" date="2019-05" db="EMBL/GenBank/DDBJ databases">
        <title>Genome evolution of the obligate endosymbiont Buchnera aphidicola.</title>
        <authorList>
            <person name="Moran N.A."/>
        </authorList>
    </citation>
    <scope>NUCLEOTIDE SEQUENCE [LARGE SCALE GENOMIC DNA]</scope>
    <source>
        <strain evidence="5 6">Aar</strain>
    </source>
</reference>
<dbReference type="Gene3D" id="3.10.129.10">
    <property type="entry name" value="Hotdog Thioesterase"/>
    <property type="match status" value="1"/>
</dbReference>
<dbReference type="PROSITE" id="PS51770">
    <property type="entry name" value="HOTDOG_ACOT"/>
    <property type="match status" value="1"/>
</dbReference>
<evidence type="ECO:0000256" key="3">
    <source>
        <dbReference type="PROSITE-ProRule" id="PRU01106"/>
    </source>
</evidence>
<reference evidence="5 6" key="1">
    <citation type="submission" date="2018-12" db="EMBL/GenBank/DDBJ databases">
        <authorList>
            <person name="Chong R.A."/>
        </authorList>
    </citation>
    <scope>NUCLEOTIDE SEQUENCE [LARGE SCALE GENOMIC DNA]</scope>
    <source>
        <strain evidence="5 6">Aar</strain>
    </source>
</reference>
<dbReference type="EMBL" id="CP034900">
    <property type="protein sequence ID" value="QCI15950.1"/>
    <property type="molecule type" value="Genomic_DNA"/>
</dbReference>
<dbReference type="Pfam" id="PF03061">
    <property type="entry name" value="4HBT"/>
    <property type="match status" value="1"/>
</dbReference>
<dbReference type="FunFam" id="3.10.129.10:FF:000008">
    <property type="entry name" value="Acyl-CoA thioester hydrolase"/>
    <property type="match status" value="1"/>
</dbReference>
<dbReference type="InterPro" id="IPR040170">
    <property type="entry name" value="Cytosol_ACT"/>
</dbReference>
<dbReference type="GO" id="GO:0052816">
    <property type="term" value="F:long-chain fatty acyl-CoA hydrolase activity"/>
    <property type="evidence" value="ECO:0007669"/>
    <property type="project" value="TreeGrafter"/>
</dbReference>
<dbReference type="OrthoDB" id="9801856at2"/>
<organism evidence="5 6">
    <name type="scientific">Buchnera aphidicola</name>
    <name type="common">Artemisaphis artemisicola</name>
    <dbReference type="NCBI Taxonomy" id="1241836"/>
    <lineage>
        <taxon>Bacteria</taxon>
        <taxon>Pseudomonadati</taxon>
        <taxon>Pseudomonadota</taxon>
        <taxon>Gammaproteobacteria</taxon>
        <taxon>Enterobacterales</taxon>
        <taxon>Erwiniaceae</taxon>
        <taxon>Buchnera</taxon>
    </lineage>
</organism>
<proteinExistence type="inferred from homology"/>
<dbReference type="GO" id="GO:0005829">
    <property type="term" value="C:cytosol"/>
    <property type="evidence" value="ECO:0007669"/>
    <property type="project" value="TreeGrafter"/>
</dbReference>
<dbReference type="InterPro" id="IPR033120">
    <property type="entry name" value="HOTDOG_ACOT"/>
</dbReference>
<dbReference type="SUPFAM" id="SSF54637">
    <property type="entry name" value="Thioesterase/thiol ester dehydrase-isomerase"/>
    <property type="match status" value="1"/>
</dbReference>